<organism evidence="1">
    <name type="scientific">Candidatus Enterococcus clewellii</name>
    <dbReference type="NCBI Taxonomy" id="1834193"/>
    <lineage>
        <taxon>Bacteria</taxon>
        <taxon>Bacillati</taxon>
        <taxon>Bacillota</taxon>
        <taxon>Bacilli</taxon>
        <taxon>Lactobacillales</taxon>
        <taxon>Enterococcaceae</taxon>
        <taxon>Enterococcus</taxon>
    </lineage>
</organism>
<gene>
    <name evidence="2" type="ORF">A5888_001373</name>
    <name evidence="1" type="ORF">A5888_003333</name>
</gene>
<evidence type="ECO:0000313" key="3">
    <source>
        <dbReference type="Proteomes" id="UP000195141"/>
    </source>
</evidence>
<name>A0A242K2N2_9ENTE</name>
<reference evidence="1" key="1">
    <citation type="submission" date="2017-05" db="EMBL/GenBank/DDBJ databases">
        <title>The Genome Sequence of Enterococcus sp. 9E7_DIV0242.</title>
        <authorList>
            <consortium name="The Broad Institute Genomics Platform"/>
            <consortium name="The Broad Institute Genomic Center for Infectious Diseases"/>
            <person name="Earl A."/>
            <person name="Manson A."/>
            <person name="Schwartman J."/>
            <person name="Gilmore M."/>
            <person name="Abouelleil A."/>
            <person name="Cao P."/>
            <person name="Chapman S."/>
            <person name="Cusick C."/>
            <person name="Shea T."/>
            <person name="Young S."/>
            <person name="Neafsey D."/>
            <person name="Nusbaum C."/>
            <person name="Birren B."/>
        </authorList>
    </citation>
    <scope>NUCLEOTIDE SEQUENCE [LARGE SCALE GENOMIC DNA]</scope>
    <source>
        <strain evidence="1">9E7_DIV0242</strain>
    </source>
</reference>
<evidence type="ECO:0000313" key="2">
    <source>
        <dbReference type="EMBL" id="WYJ89650.1"/>
    </source>
</evidence>
<evidence type="ECO:0000313" key="1">
    <source>
        <dbReference type="EMBL" id="OTP12754.1"/>
    </source>
</evidence>
<dbReference type="EMBL" id="CP147247">
    <property type="protein sequence ID" value="WYJ89650.1"/>
    <property type="molecule type" value="Genomic_DNA"/>
</dbReference>
<sequence length="75" mass="8361">MNVAEAINTYFNNKDYTHVVVTYKLGEGDFTDQVKIVEPAEMVGTLVALTEKNKSVHLIPQDNLIRILATARKGI</sequence>
<dbReference type="RefSeq" id="WP_086350336.1">
    <property type="nucleotide sequence ID" value="NZ_CP147247.1"/>
</dbReference>
<keyword evidence="3" id="KW-1185">Reference proteome</keyword>
<reference evidence="2" key="3">
    <citation type="submission" date="2024-03" db="EMBL/GenBank/DDBJ databases">
        <title>The Genome Sequence of Enterococcus sp. DIV0242b.</title>
        <authorList>
            <consortium name="The Broad Institute Genomics Platform"/>
            <consortium name="The Broad Institute Microbial Omics Core"/>
            <consortium name="The Broad Institute Genomic Center for Infectious Diseases"/>
            <person name="Earl A."/>
            <person name="Manson A."/>
            <person name="Gilmore M."/>
            <person name="Schwartman J."/>
            <person name="Shea T."/>
            <person name="Abouelleil A."/>
            <person name="Cao P."/>
            <person name="Chapman S."/>
            <person name="Cusick C."/>
            <person name="Young S."/>
            <person name="Neafsey D."/>
            <person name="Nusbaum C."/>
            <person name="Birren B."/>
        </authorList>
    </citation>
    <scope>NUCLEOTIDE SEQUENCE</scope>
    <source>
        <strain evidence="2">9E7_DIV0242</strain>
    </source>
</reference>
<protein>
    <submittedName>
        <fullName evidence="1">Uncharacterized protein</fullName>
    </submittedName>
</protein>
<accession>A0A242K2N2</accession>
<reference evidence="2" key="2">
    <citation type="submission" date="2017-05" db="EMBL/GenBank/DDBJ databases">
        <authorList>
            <consortium name="The Broad Institute Genomics Platform"/>
            <consortium name="The Broad Institute Genomic Center for Infectious Diseases"/>
            <person name="Earl A."/>
            <person name="Manson A."/>
            <person name="Schwartman J."/>
            <person name="Gilmore M."/>
            <person name="Abouelleil A."/>
            <person name="Cao P."/>
            <person name="Chapman S."/>
            <person name="Cusick C."/>
            <person name="Shea T."/>
            <person name="Young S."/>
            <person name="Neafsey D."/>
            <person name="Nusbaum C."/>
            <person name="Birren B."/>
        </authorList>
    </citation>
    <scope>NUCLEOTIDE SEQUENCE</scope>
    <source>
        <strain evidence="2">9E7_DIV0242</strain>
    </source>
</reference>
<dbReference type="EMBL" id="NGMM01000006">
    <property type="protein sequence ID" value="OTP12754.1"/>
    <property type="molecule type" value="Genomic_DNA"/>
</dbReference>
<dbReference type="Proteomes" id="UP000195141">
    <property type="component" value="Chromosome"/>
</dbReference>
<dbReference type="AlphaFoldDB" id="A0A242K2N2"/>
<proteinExistence type="predicted"/>